<feature type="coiled-coil region" evidence="1">
    <location>
        <begin position="179"/>
        <end position="206"/>
    </location>
</feature>
<evidence type="ECO:0000313" key="5">
    <source>
        <dbReference type="Proteomes" id="UP001595907"/>
    </source>
</evidence>
<comment type="caution">
    <text evidence="4">The sequence shown here is derived from an EMBL/GenBank/DDBJ whole genome shotgun (WGS) entry which is preliminary data.</text>
</comment>
<dbReference type="NCBIfam" id="TIGR02231">
    <property type="entry name" value="mucoidy inhibitor MuiA family protein"/>
    <property type="match status" value="1"/>
</dbReference>
<evidence type="ECO:0000256" key="1">
    <source>
        <dbReference type="SAM" id="Coils"/>
    </source>
</evidence>
<dbReference type="InterPro" id="IPR025554">
    <property type="entry name" value="DUF4140"/>
</dbReference>
<evidence type="ECO:0000259" key="2">
    <source>
        <dbReference type="Pfam" id="PF13598"/>
    </source>
</evidence>
<feature type="domain" description="DUF4139" evidence="2">
    <location>
        <begin position="233"/>
        <end position="561"/>
    </location>
</feature>
<dbReference type="Pfam" id="PF13598">
    <property type="entry name" value="DUF4139"/>
    <property type="match status" value="1"/>
</dbReference>
<dbReference type="PANTHER" id="PTHR31005:SF8">
    <property type="entry name" value="DUF4139 DOMAIN-CONTAINING PROTEIN"/>
    <property type="match status" value="1"/>
</dbReference>
<name>A0ABV8QT28_9BACT</name>
<organism evidence="4 5">
    <name type="scientific">Ferruginibacter yonginensis</name>
    <dbReference type="NCBI Taxonomy" id="1310416"/>
    <lineage>
        <taxon>Bacteria</taxon>
        <taxon>Pseudomonadati</taxon>
        <taxon>Bacteroidota</taxon>
        <taxon>Chitinophagia</taxon>
        <taxon>Chitinophagales</taxon>
        <taxon>Chitinophagaceae</taxon>
        <taxon>Ferruginibacter</taxon>
    </lineage>
</organism>
<keyword evidence="1" id="KW-0175">Coiled coil</keyword>
<reference evidence="5" key="1">
    <citation type="journal article" date="2019" name="Int. J. Syst. Evol. Microbiol.">
        <title>The Global Catalogue of Microorganisms (GCM) 10K type strain sequencing project: providing services to taxonomists for standard genome sequencing and annotation.</title>
        <authorList>
            <consortium name="The Broad Institute Genomics Platform"/>
            <consortium name="The Broad Institute Genome Sequencing Center for Infectious Disease"/>
            <person name="Wu L."/>
            <person name="Ma J."/>
        </authorList>
    </citation>
    <scope>NUCLEOTIDE SEQUENCE [LARGE SCALE GENOMIC DNA]</scope>
    <source>
        <strain evidence="5">CECT 8289</strain>
    </source>
</reference>
<dbReference type="InterPro" id="IPR037291">
    <property type="entry name" value="DUF4139"/>
</dbReference>
<dbReference type="EMBL" id="JBHSCZ010000002">
    <property type="protein sequence ID" value="MFC4263341.1"/>
    <property type="molecule type" value="Genomic_DNA"/>
</dbReference>
<dbReference type="InterPro" id="IPR011935">
    <property type="entry name" value="CHP02231"/>
</dbReference>
<evidence type="ECO:0000259" key="3">
    <source>
        <dbReference type="Pfam" id="PF13600"/>
    </source>
</evidence>
<sequence length="569" mass="63795">MKSILSILIIFCCISTKAQKDTAKVTANIKEATVYFGYGAELTHDAKVAITKNTRYIIIDKVSTQIDLNSLQISCPESISLLSQQFSLFTPAPKPTIENPMVKKIVDSINQKNKLLLVFQSKIDIDQTVLSSTDKLIQSTIATSNNKTAITTEVLKLIDFLNAKIEKNKQAIFDNQQKMTLIREDIAALNERLSKLNQAVDEDENEVTENKIATYGRIVLQVVCRADEQAPIALSYYTRSAGWQPIYDIRVNSKTNAIKLVYKASVIQNTGINWVKTKLTLSTGTPNFTTEAPVFNPWYLQIYVPQLYAAVQGKVAGVSMSNSIQAFDDNMLKKERINTDADKSYELSEVKVTPSTLNNFTNLQQGLLNTSFEIDLPYDIESNGLAHSINIKEENVQSNLKNYAVPKLDGEAYLLAELTNWQNFDLIPGNANIIMDDTYIGKSFIDPNTTADTLNLSLGKDKRVAIKRTLVKDASTTKTKDAFTKQTFTYELVVKNNKLKEVNMILKDQYPLSNVKEIEVELVDNGNAAVNTELGVLNWQFTLKPGEVKKVRFSYTVKYPKDKKIANLK</sequence>
<protein>
    <submittedName>
        <fullName evidence="4">Mucoidy inhibitor MuiA family protein</fullName>
    </submittedName>
</protein>
<dbReference type="Proteomes" id="UP001595907">
    <property type="component" value="Unassembled WGS sequence"/>
</dbReference>
<accession>A0ABV8QT28</accession>
<dbReference type="PANTHER" id="PTHR31005">
    <property type="entry name" value="DUF4139 DOMAIN-CONTAINING PROTEIN"/>
    <property type="match status" value="1"/>
</dbReference>
<dbReference type="RefSeq" id="WP_379709765.1">
    <property type="nucleotide sequence ID" value="NZ_JBHSCZ010000002.1"/>
</dbReference>
<gene>
    <name evidence="4" type="ORF">ACFOWM_10655</name>
</gene>
<evidence type="ECO:0000313" key="4">
    <source>
        <dbReference type="EMBL" id="MFC4263341.1"/>
    </source>
</evidence>
<feature type="domain" description="DUF4140" evidence="3">
    <location>
        <begin position="33"/>
        <end position="127"/>
    </location>
</feature>
<keyword evidence="5" id="KW-1185">Reference proteome</keyword>
<proteinExistence type="predicted"/>
<dbReference type="Pfam" id="PF13600">
    <property type="entry name" value="DUF4140"/>
    <property type="match status" value="1"/>
</dbReference>